<keyword evidence="8 12" id="KW-0630">Potassium</keyword>
<proteinExistence type="inferred from homology"/>
<evidence type="ECO:0000256" key="10">
    <source>
        <dbReference type="ARBA" id="ARBA00023065"/>
    </source>
</evidence>
<dbReference type="PANTHER" id="PTHR32507:SF7">
    <property type="entry name" value="K(+)_H(+) ANTIPORTER NHAP2"/>
    <property type="match status" value="1"/>
</dbReference>
<feature type="transmembrane region" description="Helical" evidence="12">
    <location>
        <begin position="196"/>
        <end position="214"/>
    </location>
</feature>
<evidence type="ECO:0000256" key="11">
    <source>
        <dbReference type="ARBA" id="ARBA00023136"/>
    </source>
</evidence>
<keyword evidence="9 12" id="KW-1133">Transmembrane helix</keyword>
<keyword evidence="4 12" id="KW-1003">Cell membrane</keyword>
<name>A0A7X4LIG0_9VIBR</name>
<dbReference type="InterPro" id="IPR023729">
    <property type="entry name" value="NhaP2"/>
</dbReference>
<dbReference type="Pfam" id="PF00999">
    <property type="entry name" value="Na_H_Exchanger"/>
    <property type="match status" value="1"/>
</dbReference>
<keyword evidence="2 12" id="KW-0813">Transport</keyword>
<evidence type="ECO:0000259" key="13">
    <source>
        <dbReference type="PROSITE" id="PS51202"/>
    </source>
</evidence>
<feature type="transmembrane region" description="Helical" evidence="12">
    <location>
        <begin position="30"/>
        <end position="46"/>
    </location>
</feature>
<dbReference type="NCBIfam" id="NF003714">
    <property type="entry name" value="PRK05326.1-1"/>
    <property type="match status" value="1"/>
</dbReference>
<evidence type="ECO:0000256" key="6">
    <source>
        <dbReference type="ARBA" id="ARBA00022538"/>
    </source>
</evidence>
<dbReference type="InterPro" id="IPR006153">
    <property type="entry name" value="Cation/H_exchanger_TM"/>
</dbReference>
<dbReference type="InterPro" id="IPR005170">
    <property type="entry name" value="Transptr-assoc_dom"/>
</dbReference>
<dbReference type="RefSeq" id="WP_161153545.1">
    <property type="nucleotide sequence ID" value="NZ_WEKT01000004.1"/>
</dbReference>
<feature type="transmembrane region" description="Helical" evidence="12">
    <location>
        <begin position="234"/>
        <end position="257"/>
    </location>
</feature>
<comment type="subcellular location">
    <subcellularLocation>
        <location evidence="1 12">Cell membrane</location>
        <topology evidence="1 12">Multi-pass membrane protein</topology>
    </subcellularLocation>
</comment>
<dbReference type="Pfam" id="PF02080">
    <property type="entry name" value="TrkA_C"/>
    <property type="match status" value="1"/>
</dbReference>
<evidence type="ECO:0000256" key="9">
    <source>
        <dbReference type="ARBA" id="ARBA00022989"/>
    </source>
</evidence>
<feature type="transmembrane region" description="Helical" evidence="12">
    <location>
        <begin position="269"/>
        <end position="292"/>
    </location>
</feature>
<evidence type="ECO:0000256" key="8">
    <source>
        <dbReference type="ARBA" id="ARBA00022958"/>
    </source>
</evidence>
<dbReference type="Gene3D" id="3.30.70.1450">
    <property type="entry name" value="Regulator of K+ conductance, C-terminal domain"/>
    <property type="match status" value="1"/>
</dbReference>
<dbReference type="InterPro" id="IPR036721">
    <property type="entry name" value="RCK_C_sf"/>
</dbReference>
<organism evidence="14 15">
    <name type="scientific">Vibrio eleionomae</name>
    <dbReference type="NCBI Taxonomy" id="2653505"/>
    <lineage>
        <taxon>Bacteria</taxon>
        <taxon>Pseudomonadati</taxon>
        <taxon>Pseudomonadota</taxon>
        <taxon>Gammaproteobacteria</taxon>
        <taxon>Vibrionales</taxon>
        <taxon>Vibrionaceae</taxon>
        <taxon>Vibrio</taxon>
    </lineage>
</organism>
<dbReference type="GO" id="GO:0015386">
    <property type="term" value="F:potassium:proton antiporter activity"/>
    <property type="evidence" value="ECO:0007669"/>
    <property type="project" value="UniProtKB-UniRule"/>
</dbReference>
<dbReference type="SUPFAM" id="SSF116726">
    <property type="entry name" value="TrkA C-terminal domain-like"/>
    <property type="match status" value="1"/>
</dbReference>
<dbReference type="InterPro" id="IPR006037">
    <property type="entry name" value="RCK_C"/>
</dbReference>
<dbReference type="PROSITE" id="PS51202">
    <property type="entry name" value="RCK_C"/>
    <property type="match status" value="1"/>
</dbReference>
<dbReference type="Gene3D" id="3.30.465.10">
    <property type="match status" value="1"/>
</dbReference>
<evidence type="ECO:0000256" key="3">
    <source>
        <dbReference type="ARBA" id="ARBA00022449"/>
    </source>
</evidence>
<sequence>MDAITINSFFLIGAALIAMSVLLSPVSSKLGIPILLVFLFVGMLAGEDGPGGIQFDNYSTAYLVSNLALAVILLDGGMRTRVASFRVAFWPSVALATIGVALTTVITGLLAAWLFHLSLLQGFLVGAIVGSTDAASVFSLLKGRSLNERVGATLEIESGTNDPMAVFLTVTLIAVLGQAQADMGISFFAISFIKQFGVGAVLGLAGGWALWMIINRSTLPEGLYSILTLSGGLVIFALSNYLGGSGILSIYLVGVFIGNQPTRSRHSILNILDGMTWLSQIGMFLVLGLLVVPSHLLEIAVPGLALAIGMILLARPLSVWVSLIPFRSFSAREKWFISWVGLRGAVPIILAVFPMMAGLPNSQLYFNLAFFVVMVSLIVQGGSLTKAMSIAKVELPPKPEPISRAGVEIYPTSEWELFIYRLKADKWCIGAPIRNLFMPEGTRIAAVFRDQNLMHPSGSTTLQEGDTLCVLAQEKDLEALSQLFSEAPEKSSLARFFGDFFLDINAKLTDVALIYGLDLGEFNVDMTLHDLVMQHLGATPVLGDHFEWQGLQWIVADVLDWKVTRIGLRLPDEEDNQEEREEESESTVVS</sequence>
<feature type="transmembrane region" description="Helical" evidence="12">
    <location>
        <begin position="364"/>
        <end position="384"/>
    </location>
</feature>
<evidence type="ECO:0000256" key="4">
    <source>
        <dbReference type="ARBA" id="ARBA00022475"/>
    </source>
</evidence>
<dbReference type="SUPFAM" id="SSF56176">
    <property type="entry name" value="FAD-binding/transporter-associated domain-like"/>
    <property type="match status" value="1"/>
</dbReference>
<keyword evidence="11 12" id="KW-0472">Membrane</keyword>
<evidence type="ECO:0000313" key="15">
    <source>
        <dbReference type="Proteomes" id="UP000462621"/>
    </source>
</evidence>
<dbReference type="EMBL" id="WEKT01000004">
    <property type="protein sequence ID" value="MZI92236.1"/>
    <property type="molecule type" value="Genomic_DNA"/>
</dbReference>
<dbReference type="GO" id="GO:0005886">
    <property type="term" value="C:plasma membrane"/>
    <property type="evidence" value="ECO:0007669"/>
    <property type="project" value="UniProtKB-SubCell"/>
</dbReference>
<evidence type="ECO:0000256" key="2">
    <source>
        <dbReference type="ARBA" id="ARBA00022448"/>
    </source>
</evidence>
<keyword evidence="3 12" id="KW-0050">Antiport</keyword>
<accession>A0A7X4LIG0</accession>
<evidence type="ECO:0000256" key="1">
    <source>
        <dbReference type="ARBA" id="ARBA00004651"/>
    </source>
</evidence>
<feature type="transmembrane region" description="Helical" evidence="12">
    <location>
        <begin position="6"/>
        <end position="23"/>
    </location>
</feature>
<dbReference type="NCBIfam" id="NF003715">
    <property type="entry name" value="PRK05326.1-2"/>
    <property type="match status" value="1"/>
</dbReference>
<feature type="transmembrane region" description="Helical" evidence="12">
    <location>
        <begin position="304"/>
        <end position="324"/>
    </location>
</feature>
<dbReference type="PANTHER" id="PTHR32507">
    <property type="entry name" value="NA(+)/H(+) ANTIPORTER 1"/>
    <property type="match status" value="1"/>
</dbReference>
<keyword evidence="6 12" id="KW-0633">Potassium transport</keyword>
<comment type="similarity">
    <text evidence="12">Belongs to the monovalent cation:proton antiporter 1 (CPA1) transporter (TC 2.A.36) family. NhaP2 subfamily.</text>
</comment>
<reference evidence="14 15" key="1">
    <citation type="submission" date="2019-10" db="EMBL/GenBank/DDBJ databases">
        <title>Vibrio sp. nov. isolated from a shrimp pond.</title>
        <authorList>
            <person name="Gomez-Gil B."/>
            <person name="Enciso-Ibarra J."/>
            <person name="Enciso-Ibarra K."/>
            <person name="Bolan-Mejia C."/>
        </authorList>
    </citation>
    <scope>NUCLEOTIDE SEQUENCE [LARGE SCALE GENOMIC DNA]</scope>
    <source>
        <strain evidence="14 15">CAIM 722</strain>
    </source>
</reference>
<dbReference type="InterPro" id="IPR036318">
    <property type="entry name" value="FAD-bd_PCMH-like_sf"/>
</dbReference>
<dbReference type="HAMAP" id="MF_01075">
    <property type="entry name" value="NhaP2"/>
    <property type="match status" value="1"/>
</dbReference>
<gene>
    <name evidence="12" type="primary">nhaP2</name>
    <name evidence="14" type="ORF">F9817_03325</name>
</gene>
<dbReference type="InterPro" id="IPR038770">
    <property type="entry name" value="Na+/solute_symporter_sf"/>
</dbReference>
<dbReference type="SMART" id="SM01091">
    <property type="entry name" value="CorC_HlyC"/>
    <property type="match status" value="1"/>
</dbReference>
<evidence type="ECO:0000256" key="5">
    <source>
        <dbReference type="ARBA" id="ARBA00022519"/>
    </source>
</evidence>
<dbReference type="AlphaFoldDB" id="A0A7X4LIG0"/>
<dbReference type="GO" id="GO:0050660">
    <property type="term" value="F:flavin adenine dinucleotide binding"/>
    <property type="evidence" value="ECO:0007669"/>
    <property type="project" value="InterPro"/>
</dbReference>
<dbReference type="Gene3D" id="1.20.1530.20">
    <property type="match status" value="1"/>
</dbReference>
<keyword evidence="15" id="KW-1185">Reference proteome</keyword>
<dbReference type="InterPro" id="IPR016169">
    <property type="entry name" value="FAD-bd_PCMH_sub2"/>
</dbReference>
<comment type="function">
    <text evidence="12">K(+)/H(+) antiporter that extrudes potassium in exchange for external protons and maintains the internal concentration of potassium under toxic levels.</text>
</comment>
<keyword evidence="7 12" id="KW-0812">Transmembrane</keyword>
<dbReference type="NCBIfam" id="NF003716">
    <property type="entry name" value="PRK05326.1-3"/>
    <property type="match status" value="1"/>
</dbReference>
<evidence type="ECO:0000313" key="14">
    <source>
        <dbReference type="EMBL" id="MZI92236.1"/>
    </source>
</evidence>
<dbReference type="GO" id="GO:0006884">
    <property type="term" value="P:cell volume homeostasis"/>
    <property type="evidence" value="ECO:0007669"/>
    <property type="project" value="InterPro"/>
</dbReference>
<feature type="transmembrane region" description="Helical" evidence="12">
    <location>
        <begin position="119"/>
        <end position="141"/>
    </location>
</feature>
<feature type="transmembrane region" description="Helical" evidence="12">
    <location>
        <begin position="336"/>
        <end position="358"/>
    </location>
</feature>
<feature type="domain" description="RCK C-terminal" evidence="13">
    <location>
        <begin position="405"/>
        <end position="486"/>
    </location>
</feature>
<evidence type="ECO:0000256" key="12">
    <source>
        <dbReference type="HAMAP-Rule" id="MF_01075"/>
    </source>
</evidence>
<comment type="catalytic activity">
    <reaction evidence="12">
        <text>K(+)(in) + H(+)(out) = K(+)(out) + H(+)(in)</text>
        <dbReference type="Rhea" id="RHEA:29467"/>
        <dbReference type="ChEBI" id="CHEBI:15378"/>
        <dbReference type="ChEBI" id="CHEBI:29103"/>
    </reaction>
</comment>
<protein>
    <recommendedName>
        <fullName evidence="12">K(+)/H(+) antiporter NhaP2</fullName>
    </recommendedName>
    <alternativeName>
        <fullName evidence="12">Potassium/proton antiporter NhaP2</fullName>
    </alternativeName>
</protein>
<comment type="caution">
    <text evidence="14">The sequence shown here is derived from an EMBL/GenBank/DDBJ whole genome shotgun (WGS) entry which is preliminary data.</text>
</comment>
<evidence type="ECO:0000256" key="7">
    <source>
        <dbReference type="ARBA" id="ARBA00022692"/>
    </source>
</evidence>
<dbReference type="Proteomes" id="UP000462621">
    <property type="component" value="Unassembled WGS sequence"/>
</dbReference>
<feature type="transmembrane region" description="Helical" evidence="12">
    <location>
        <begin position="88"/>
        <end position="113"/>
    </location>
</feature>
<feature type="transmembrane region" description="Helical" evidence="12">
    <location>
        <begin position="58"/>
        <end position="76"/>
    </location>
</feature>
<dbReference type="Pfam" id="PF03471">
    <property type="entry name" value="CorC_HlyC"/>
    <property type="match status" value="1"/>
</dbReference>
<keyword evidence="5" id="KW-0997">Cell inner membrane</keyword>
<keyword evidence="10 12" id="KW-0406">Ion transport</keyword>